<name>A0ABT6DB08_9LACO</name>
<comment type="caution">
    <text evidence="2">The sequence shown here is derived from an EMBL/GenBank/DDBJ whole genome shotgun (WGS) entry which is preliminary data.</text>
</comment>
<reference evidence="2" key="1">
    <citation type="submission" date="2022-06" db="EMBL/GenBank/DDBJ databases">
        <title>Antifungal cultures and metabolites of lactic acid bacteria for use in dairy fermentations.</title>
        <authorList>
            <person name="Zhao Z."/>
            <person name="Gaenzle M."/>
        </authorList>
    </citation>
    <scope>NUCLEOTIDE SEQUENCE</scope>
    <source>
        <strain evidence="2">FUA3126</strain>
    </source>
</reference>
<dbReference type="EMBL" id="JANDJP010000010">
    <property type="protein sequence ID" value="MDF9914241.1"/>
    <property type="molecule type" value="Genomic_DNA"/>
</dbReference>
<gene>
    <name evidence="2" type="ORF">NNA32_08265</name>
</gene>
<protein>
    <submittedName>
        <fullName evidence="2">Uncharacterized protein</fullName>
    </submittedName>
</protein>
<dbReference type="Proteomes" id="UP001152867">
    <property type="component" value="Unassembled WGS sequence"/>
</dbReference>
<proteinExistence type="predicted"/>
<evidence type="ECO:0000313" key="3">
    <source>
        <dbReference type="Proteomes" id="UP001152867"/>
    </source>
</evidence>
<evidence type="ECO:0000313" key="2">
    <source>
        <dbReference type="EMBL" id="MDF9914241.1"/>
    </source>
</evidence>
<organism evidence="2 3">
    <name type="scientific">Furfurilactobacillus milii</name>
    <dbReference type="NCBI Taxonomy" id="2888272"/>
    <lineage>
        <taxon>Bacteria</taxon>
        <taxon>Bacillati</taxon>
        <taxon>Bacillota</taxon>
        <taxon>Bacilli</taxon>
        <taxon>Lactobacillales</taxon>
        <taxon>Lactobacillaceae</taxon>
        <taxon>Furfurilactobacillus</taxon>
    </lineage>
</organism>
<sequence>MWSISGVFLPHGIGYFRLLRQALGHDSRSTIILLLIIVIIVAIYLHRRH</sequence>
<accession>A0ABT6DB08</accession>
<evidence type="ECO:0000256" key="1">
    <source>
        <dbReference type="SAM" id="Phobius"/>
    </source>
</evidence>
<dbReference type="RefSeq" id="WP_017260849.1">
    <property type="nucleotide sequence ID" value="NZ_JAIWJF010000004.1"/>
</dbReference>
<keyword evidence="1" id="KW-1133">Transmembrane helix</keyword>
<keyword evidence="1" id="KW-0812">Transmembrane</keyword>
<feature type="transmembrane region" description="Helical" evidence="1">
    <location>
        <begin position="27"/>
        <end position="45"/>
    </location>
</feature>
<keyword evidence="1" id="KW-0472">Membrane</keyword>
<keyword evidence="3" id="KW-1185">Reference proteome</keyword>